<dbReference type="NCBIfam" id="TIGR00254">
    <property type="entry name" value="GGDEF"/>
    <property type="match status" value="1"/>
</dbReference>
<feature type="transmembrane region" description="Helical" evidence="4">
    <location>
        <begin position="53"/>
        <end position="73"/>
    </location>
</feature>
<feature type="compositionally biased region" description="Polar residues" evidence="3">
    <location>
        <begin position="508"/>
        <end position="523"/>
    </location>
</feature>
<sequence>MHEAPRQLISAHLSSEPAGAREFRAAWIMIAASAAVFVVAICFARQPLVEFPVFIPIYVTTLVLCDLVTAVLLFGQYRARMSPGLLMLAGGYFFTATATAAYALIFPGLFAPTGLFGAGPQTSSAMYMFWHAGFPMLVMLYALTKRPQAEAGRAQRADADAESAAPRLNHAKARARIWTVIAAVLLAVAAFTAFATQGQELLPVFLDVNRTTVTGKVFLIGIWLLALVALILHWQRRPHAVLDVWLYVVLSAWLFDIALSAVLNTGRYDLGWYAGRIYGLVAACYLLIVLLSENARHYDRLVQNSADLRTANETLLQMSMQDGLTGLAHRRAFDTYLAEQMAIAQRHKRALTLLVVDADHFKAYNDQYGHQAGDDCLKAIADALRTSCHRPGDLAARHGGEEFSLILPDTDRAGAAHMAAAVLDAVARLGIPHARSTSAPCVSVSIGAAILPTEASTRITPAQLSAQADAALYRAKANGRNQAVISDGEEAWAAPARHAAPPAPDSGALSTTMPTQALQPRTT</sequence>
<evidence type="ECO:0000256" key="4">
    <source>
        <dbReference type="SAM" id="Phobius"/>
    </source>
</evidence>
<feature type="transmembrane region" description="Helical" evidence="4">
    <location>
        <begin position="244"/>
        <end position="264"/>
    </location>
</feature>
<feature type="domain" description="GGDEF" evidence="5">
    <location>
        <begin position="349"/>
        <end position="488"/>
    </location>
</feature>
<organism evidence="6 7">
    <name type="scientific">Dongia rigui</name>
    <dbReference type="NCBI Taxonomy" id="940149"/>
    <lineage>
        <taxon>Bacteria</taxon>
        <taxon>Pseudomonadati</taxon>
        <taxon>Pseudomonadota</taxon>
        <taxon>Alphaproteobacteria</taxon>
        <taxon>Rhodospirillales</taxon>
        <taxon>Dongiaceae</taxon>
        <taxon>Dongia</taxon>
    </lineage>
</organism>
<protein>
    <recommendedName>
        <fullName evidence="1">diguanylate cyclase</fullName>
        <ecNumber evidence="1">2.7.7.65</ecNumber>
    </recommendedName>
</protein>
<feature type="transmembrane region" description="Helical" evidence="4">
    <location>
        <begin position="177"/>
        <end position="195"/>
    </location>
</feature>
<feature type="transmembrane region" description="Helical" evidence="4">
    <location>
        <begin position="85"/>
        <end position="105"/>
    </location>
</feature>
<reference evidence="6 7" key="1">
    <citation type="journal article" date="2013" name="Antonie Van Leeuwenhoek">
        <title>Dongia rigui sp. nov., isolated from freshwater of a large wetland in Korea.</title>
        <authorList>
            <person name="Baik K.S."/>
            <person name="Hwang Y.M."/>
            <person name="Choi J.S."/>
            <person name="Kwon J."/>
            <person name="Seong C.N."/>
        </authorList>
    </citation>
    <scope>NUCLEOTIDE SEQUENCE [LARGE SCALE GENOMIC DNA]</scope>
    <source>
        <strain evidence="6 7">04SU4-P</strain>
    </source>
</reference>
<keyword evidence="4" id="KW-0812">Transmembrane</keyword>
<dbReference type="InterPro" id="IPR029787">
    <property type="entry name" value="Nucleotide_cyclase"/>
</dbReference>
<dbReference type="EC" id="2.7.7.65" evidence="1"/>
<gene>
    <name evidence="6" type="ORF">SMD31_03780</name>
</gene>
<feature type="region of interest" description="Disordered" evidence="3">
    <location>
        <begin position="493"/>
        <end position="523"/>
    </location>
</feature>
<dbReference type="PANTHER" id="PTHR45138:SF9">
    <property type="entry name" value="DIGUANYLATE CYCLASE DGCM-RELATED"/>
    <property type="match status" value="1"/>
</dbReference>
<keyword evidence="4" id="KW-1133">Transmembrane helix</keyword>
<evidence type="ECO:0000256" key="2">
    <source>
        <dbReference type="ARBA" id="ARBA00034247"/>
    </source>
</evidence>
<dbReference type="Gene3D" id="3.30.70.270">
    <property type="match status" value="1"/>
</dbReference>
<evidence type="ECO:0000256" key="1">
    <source>
        <dbReference type="ARBA" id="ARBA00012528"/>
    </source>
</evidence>
<feature type="transmembrane region" description="Helical" evidence="4">
    <location>
        <begin position="215"/>
        <end position="232"/>
    </location>
</feature>
<proteinExistence type="predicted"/>
<dbReference type="InterPro" id="IPR043128">
    <property type="entry name" value="Rev_trsase/Diguanyl_cyclase"/>
</dbReference>
<comment type="catalytic activity">
    <reaction evidence="2">
        <text>2 GTP = 3',3'-c-di-GMP + 2 diphosphate</text>
        <dbReference type="Rhea" id="RHEA:24898"/>
        <dbReference type="ChEBI" id="CHEBI:33019"/>
        <dbReference type="ChEBI" id="CHEBI:37565"/>
        <dbReference type="ChEBI" id="CHEBI:58805"/>
        <dbReference type="EC" id="2.7.7.65"/>
    </reaction>
</comment>
<dbReference type="Proteomes" id="UP001271769">
    <property type="component" value="Unassembled WGS sequence"/>
</dbReference>
<dbReference type="InterPro" id="IPR033424">
    <property type="entry name" value="MASE4"/>
</dbReference>
<evidence type="ECO:0000313" key="7">
    <source>
        <dbReference type="Proteomes" id="UP001271769"/>
    </source>
</evidence>
<evidence type="ECO:0000256" key="3">
    <source>
        <dbReference type="SAM" id="MobiDB-lite"/>
    </source>
</evidence>
<dbReference type="SUPFAM" id="SSF55073">
    <property type="entry name" value="Nucleotide cyclase"/>
    <property type="match status" value="1"/>
</dbReference>
<dbReference type="EMBL" id="JAXCLX010000001">
    <property type="protein sequence ID" value="MDY0871021.1"/>
    <property type="molecule type" value="Genomic_DNA"/>
</dbReference>
<feature type="transmembrane region" description="Helical" evidence="4">
    <location>
        <begin position="125"/>
        <end position="143"/>
    </location>
</feature>
<accession>A0ABU5DWR9</accession>
<dbReference type="Pfam" id="PF00990">
    <property type="entry name" value="GGDEF"/>
    <property type="match status" value="1"/>
</dbReference>
<dbReference type="PANTHER" id="PTHR45138">
    <property type="entry name" value="REGULATORY COMPONENTS OF SENSORY TRANSDUCTION SYSTEM"/>
    <property type="match status" value="1"/>
</dbReference>
<keyword evidence="7" id="KW-1185">Reference proteome</keyword>
<dbReference type="SMART" id="SM00267">
    <property type="entry name" value="GGDEF"/>
    <property type="match status" value="1"/>
</dbReference>
<dbReference type="InterPro" id="IPR050469">
    <property type="entry name" value="Diguanylate_Cyclase"/>
</dbReference>
<evidence type="ECO:0000313" key="6">
    <source>
        <dbReference type="EMBL" id="MDY0871021.1"/>
    </source>
</evidence>
<keyword evidence="4" id="KW-0472">Membrane</keyword>
<dbReference type="PROSITE" id="PS50887">
    <property type="entry name" value="GGDEF"/>
    <property type="match status" value="1"/>
</dbReference>
<dbReference type="Pfam" id="PF17158">
    <property type="entry name" value="MASE4"/>
    <property type="match status" value="1"/>
</dbReference>
<feature type="transmembrane region" description="Helical" evidence="4">
    <location>
        <begin position="25"/>
        <end position="47"/>
    </location>
</feature>
<dbReference type="RefSeq" id="WP_320499390.1">
    <property type="nucleotide sequence ID" value="NZ_JAXCLX010000001.1"/>
</dbReference>
<evidence type="ECO:0000259" key="5">
    <source>
        <dbReference type="PROSITE" id="PS50887"/>
    </source>
</evidence>
<dbReference type="CDD" id="cd01949">
    <property type="entry name" value="GGDEF"/>
    <property type="match status" value="1"/>
</dbReference>
<name>A0ABU5DWR9_9PROT</name>
<feature type="transmembrane region" description="Helical" evidence="4">
    <location>
        <begin position="270"/>
        <end position="291"/>
    </location>
</feature>
<comment type="caution">
    <text evidence="6">The sequence shown here is derived from an EMBL/GenBank/DDBJ whole genome shotgun (WGS) entry which is preliminary data.</text>
</comment>
<dbReference type="InterPro" id="IPR000160">
    <property type="entry name" value="GGDEF_dom"/>
</dbReference>